<evidence type="ECO:0000313" key="2">
    <source>
        <dbReference type="Proteomes" id="UP000231157"/>
    </source>
</evidence>
<protein>
    <submittedName>
        <fullName evidence="1">Uncharacterized protein</fullName>
    </submittedName>
</protein>
<gene>
    <name evidence="1" type="ORF">COU07_01520</name>
</gene>
<organism evidence="1 2">
    <name type="scientific">Candidatus Harrisonbacteria bacterium CG10_big_fil_rev_8_21_14_0_10_40_38</name>
    <dbReference type="NCBI Taxonomy" id="1974583"/>
    <lineage>
        <taxon>Bacteria</taxon>
        <taxon>Candidatus Harrisoniibacteriota</taxon>
    </lineage>
</organism>
<name>A0A2H0UT17_9BACT</name>
<sequence length="100" mass="11417">MRFFVPDKQRQKNMAFFLRHAGYRQEVKRSGAVSYIKSVSGGDFPRFHIYIDEVDDGWGVNLHLDQKAPSYQGTHAHGGEYEGELVESEGERLKAIMGKI</sequence>
<dbReference type="AlphaFoldDB" id="A0A2H0UT17"/>
<proteinExistence type="predicted"/>
<accession>A0A2H0UT17</accession>
<evidence type="ECO:0000313" key="1">
    <source>
        <dbReference type="EMBL" id="PIR89559.1"/>
    </source>
</evidence>
<dbReference type="Proteomes" id="UP000231157">
    <property type="component" value="Unassembled WGS sequence"/>
</dbReference>
<dbReference type="EMBL" id="PFAZ01000001">
    <property type="protein sequence ID" value="PIR89559.1"/>
    <property type="molecule type" value="Genomic_DNA"/>
</dbReference>
<reference evidence="2" key="1">
    <citation type="submission" date="2017-09" db="EMBL/GenBank/DDBJ databases">
        <title>Depth-based differentiation of microbial function through sediment-hosted aquifers and enrichment of novel symbionts in the deep terrestrial subsurface.</title>
        <authorList>
            <person name="Probst A.J."/>
            <person name="Ladd B."/>
            <person name="Jarett J.K."/>
            <person name="Geller-Mcgrath D.E."/>
            <person name="Sieber C.M.K."/>
            <person name="Emerson J.B."/>
            <person name="Anantharaman K."/>
            <person name="Thomas B.C."/>
            <person name="Malmstrom R."/>
            <person name="Stieglmeier M."/>
            <person name="Klingl A."/>
            <person name="Woyke T."/>
            <person name="Ryan C.M."/>
            <person name="Banfield J.F."/>
        </authorList>
    </citation>
    <scope>NUCLEOTIDE SEQUENCE [LARGE SCALE GENOMIC DNA]</scope>
</reference>
<comment type="caution">
    <text evidence="1">The sequence shown here is derived from an EMBL/GenBank/DDBJ whole genome shotgun (WGS) entry which is preliminary data.</text>
</comment>